<feature type="domain" description="RING-type" evidence="8">
    <location>
        <begin position="287"/>
        <end position="330"/>
    </location>
</feature>
<dbReference type="EMBL" id="CAJVPJ010000040">
    <property type="protein sequence ID" value="CAG8463773.1"/>
    <property type="molecule type" value="Genomic_DNA"/>
</dbReference>
<evidence type="ECO:0000256" key="5">
    <source>
        <dbReference type="ARBA" id="ARBA00023242"/>
    </source>
</evidence>
<dbReference type="PANTHER" id="PTHR15439:SF0">
    <property type="entry name" value="CELL DIVISION CYCLE AND APOPTOSIS REGULATOR PROTEIN 1-RELATED"/>
    <property type="match status" value="1"/>
</dbReference>
<organism evidence="10 11">
    <name type="scientific">Paraglomus occultum</name>
    <dbReference type="NCBI Taxonomy" id="144539"/>
    <lineage>
        <taxon>Eukaryota</taxon>
        <taxon>Fungi</taxon>
        <taxon>Fungi incertae sedis</taxon>
        <taxon>Mucoromycota</taxon>
        <taxon>Glomeromycotina</taxon>
        <taxon>Glomeromycetes</taxon>
        <taxon>Paraglomerales</taxon>
        <taxon>Paraglomeraceae</taxon>
        <taxon>Paraglomus</taxon>
    </lineage>
</organism>
<keyword evidence="4" id="KW-0862">Zinc</keyword>
<keyword evidence="2" id="KW-0479">Metal-binding</keyword>
<gene>
    <name evidence="10" type="ORF">POCULU_LOCUS695</name>
</gene>
<keyword evidence="3 6" id="KW-0863">Zinc-finger</keyword>
<evidence type="ECO:0000313" key="10">
    <source>
        <dbReference type="EMBL" id="CAG8463773.1"/>
    </source>
</evidence>
<comment type="caution">
    <text evidence="10">The sequence shown here is derived from an EMBL/GenBank/DDBJ whole genome shotgun (WGS) entry which is preliminary data.</text>
</comment>
<evidence type="ECO:0000256" key="1">
    <source>
        <dbReference type="ARBA" id="ARBA00004123"/>
    </source>
</evidence>
<dbReference type="InterPro" id="IPR001841">
    <property type="entry name" value="Znf_RING"/>
</dbReference>
<dbReference type="GO" id="GO:0061630">
    <property type="term" value="F:ubiquitin protein ligase activity"/>
    <property type="evidence" value="ECO:0007669"/>
    <property type="project" value="InterPro"/>
</dbReference>
<comment type="subcellular location">
    <subcellularLocation>
        <location evidence="1">Nucleus</location>
    </subcellularLocation>
</comment>
<dbReference type="AlphaFoldDB" id="A0A9N8Z2B7"/>
<feature type="compositionally biased region" description="Polar residues" evidence="7">
    <location>
        <begin position="690"/>
        <end position="714"/>
    </location>
</feature>
<evidence type="ECO:0000256" key="3">
    <source>
        <dbReference type="ARBA" id="ARBA00022771"/>
    </source>
</evidence>
<feature type="compositionally biased region" description="Low complexity" evidence="7">
    <location>
        <begin position="417"/>
        <end position="443"/>
    </location>
</feature>
<feature type="compositionally biased region" description="Basic and acidic residues" evidence="7">
    <location>
        <begin position="756"/>
        <end position="767"/>
    </location>
</feature>
<keyword evidence="5" id="KW-0539">Nucleus</keyword>
<dbReference type="OrthoDB" id="106784at2759"/>
<evidence type="ECO:0000256" key="2">
    <source>
        <dbReference type="ARBA" id="ARBA00022723"/>
    </source>
</evidence>
<dbReference type="Gene3D" id="3.10.20.90">
    <property type="entry name" value="Phosphatidylinositol 3-kinase Catalytic Subunit, Chain A, domain 1"/>
    <property type="match status" value="1"/>
</dbReference>
<feature type="compositionally biased region" description="Basic and acidic residues" evidence="7">
    <location>
        <begin position="638"/>
        <end position="648"/>
    </location>
</feature>
<feature type="compositionally biased region" description="Basic and acidic residues" evidence="7">
    <location>
        <begin position="607"/>
        <end position="626"/>
    </location>
</feature>
<reference evidence="10" key="1">
    <citation type="submission" date="2021-06" db="EMBL/GenBank/DDBJ databases">
        <authorList>
            <person name="Kallberg Y."/>
            <person name="Tangrot J."/>
            <person name="Rosling A."/>
        </authorList>
    </citation>
    <scope>NUCLEOTIDE SEQUENCE</scope>
    <source>
        <strain evidence="10">IA702</strain>
    </source>
</reference>
<dbReference type="Gene3D" id="3.30.40.10">
    <property type="entry name" value="Zinc/RING finger domain, C3HC4 (zinc finger)"/>
    <property type="match status" value="1"/>
</dbReference>
<dbReference type="InterPro" id="IPR014891">
    <property type="entry name" value="DWNN_domain"/>
</dbReference>
<protein>
    <submittedName>
        <fullName evidence="10">2819_t:CDS:1</fullName>
    </submittedName>
</protein>
<feature type="region of interest" description="Disordered" evidence="7">
    <location>
        <begin position="567"/>
        <end position="767"/>
    </location>
</feature>
<dbReference type="GO" id="GO:0016567">
    <property type="term" value="P:protein ubiquitination"/>
    <property type="evidence" value="ECO:0007669"/>
    <property type="project" value="InterPro"/>
</dbReference>
<dbReference type="InterPro" id="IPR033489">
    <property type="entry name" value="RBBP6"/>
</dbReference>
<evidence type="ECO:0000256" key="6">
    <source>
        <dbReference type="PROSITE-ProRule" id="PRU00175"/>
    </source>
</evidence>
<evidence type="ECO:0000313" key="11">
    <source>
        <dbReference type="Proteomes" id="UP000789572"/>
    </source>
</evidence>
<feature type="compositionally biased region" description="Basic residues" evidence="7">
    <location>
        <begin position="715"/>
        <end position="732"/>
    </location>
</feature>
<proteinExistence type="predicted"/>
<evidence type="ECO:0000256" key="7">
    <source>
        <dbReference type="SAM" id="MobiDB-lite"/>
    </source>
</evidence>
<accession>A0A9N8Z2B7</accession>
<dbReference type="PANTHER" id="PTHR15439">
    <property type="entry name" value="RETINOBLASTOMA-BINDING PROTEIN 6"/>
    <property type="match status" value="1"/>
</dbReference>
<dbReference type="Proteomes" id="UP000789572">
    <property type="component" value="Unassembled WGS sequence"/>
</dbReference>
<dbReference type="GO" id="GO:0006511">
    <property type="term" value="P:ubiquitin-dependent protein catabolic process"/>
    <property type="evidence" value="ECO:0007669"/>
    <property type="project" value="TreeGrafter"/>
</dbReference>
<feature type="compositionally biased region" description="Basic and acidic residues" evidence="7">
    <location>
        <begin position="382"/>
        <end position="408"/>
    </location>
</feature>
<evidence type="ECO:0000259" key="9">
    <source>
        <dbReference type="PROSITE" id="PS51282"/>
    </source>
</evidence>
<dbReference type="Pfam" id="PF08783">
    <property type="entry name" value="DWNN"/>
    <property type="match status" value="1"/>
</dbReference>
<dbReference type="CDD" id="cd16620">
    <property type="entry name" value="vRING-HC-C4C4_RBBP6"/>
    <property type="match status" value="1"/>
</dbReference>
<feature type="region of interest" description="Disordered" evidence="7">
    <location>
        <begin position="78"/>
        <end position="113"/>
    </location>
</feature>
<feature type="region of interest" description="Disordered" evidence="7">
    <location>
        <begin position="382"/>
        <end position="457"/>
    </location>
</feature>
<feature type="compositionally biased region" description="Basic and acidic residues" evidence="7">
    <location>
        <begin position="733"/>
        <end position="749"/>
    </location>
</feature>
<dbReference type="SUPFAM" id="SSF57850">
    <property type="entry name" value="RING/U-box"/>
    <property type="match status" value="1"/>
</dbReference>
<feature type="compositionally biased region" description="Gly residues" evidence="7">
    <location>
        <begin position="567"/>
        <end position="591"/>
    </location>
</feature>
<dbReference type="GO" id="GO:0005634">
    <property type="term" value="C:nucleus"/>
    <property type="evidence" value="ECO:0007669"/>
    <property type="project" value="UniProtKB-SubCell"/>
</dbReference>
<keyword evidence="11" id="KW-1185">Reference proteome</keyword>
<name>A0A9N8Z2B7_9GLOM</name>
<evidence type="ECO:0000256" key="4">
    <source>
        <dbReference type="ARBA" id="ARBA00022833"/>
    </source>
</evidence>
<dbReference type="Gene3D" id="4.10.60.10">
    <property type="entry name" value="Zinc finger, CCHC-type"/>
    <property type="match status" value="1"/>
</dbReference>
<dbReference type="GO" id="GO:0006397">
    <property type="term" value="P:mRNA processing"/>
    <property type="evidence" value="ECO:0007669"/>
    <property type="project" value="InterPro"/>
</dbReference>
<sequence>MSIIYYQFKGAIDFDTITFDGPEISVFDAKREILLAKKLKGNDFDLVVSQAGTAEDYTDDNVLIKRNTRIVVRRVPTRPGKGNAQRYLEGTAPSPQRNFGTTARGPAASINGSKLRTGESRLDLMQKAAHIPPPLMTSETSGDANEEEKIQAMFQQSSEFWEKTQEQMAAAPFRRYNQGRPHGRGGQHTQQQQQQQMRHWIQNCPTNGDKSFDHMKVRRTTGIPKSFLQKVEQVPAGKGVLVTQDGNLVIAQANDAAWQKFHAKQKAYVTSNEVLEETAPIPEELKCRMCSGLLKEASMTPCCKASYCDECIRNALITPQQEYHFKCPSCGAHLVPDNLLPDKRSRSAVEEHLREWARRRNEMAIAKNAIDVEGSEKEKEILDNIDRAQTDEDKDVTEQKIEVEEKDVATPAKSEISEQQVQSEQSDQASQPSSQQSQIQRQTQNKEKSSQAHGNNMGSGFNQFTYYDDYNGFGFDQGQGYWYDESGYPVTMNMINNHYHDPSNYFESTAAFYPPEPFIHPQFVAPFRPPVYDEYWDGPMPPPGAFRGSFSARGMAGRGRARGRGGFFDRGFGAGRGGNASGGMGGSGAGIEGRRSASPMGRWDGSSPHDNDSKYDKERIQDDFHRSQRRNPSFSHASNDKDSVRDRASPTPVSERSRRDRESRRGDSSDEEDNDNGSIRSGHSSRRSLQNDTSNITTSPLSTSHDMSAPQSPTKSHRSRERHHRRHHRHRSHRDESRKSTRDSKESGSRHRSRSEHRDDKDRHDRE</sequence>
<dbReference type="GO" id="GO:0008270">
    <property type="term" value="F:zinc ion binding"/>
    <property type="evidence" value="ECO:0007669"/>
    <property type="project" value="UniProtKB-KW"/>
</dbReference>
<dbReference type="PROSITE" id="PS50089">
    <property type="entry name" value="ZF_RING_2"/>
    <property type="match status" value="1"/>
</dbReference>
<feature type="compositionally biased region" description="Basic and acidic residues" evidence="7">
    <location>
        <begin position="655"/>
        <end position="668"/>
    </location>
</feature>
<evidence type="ECO:0000259" key="8">
    <source>
        <dbReference type="PROSITE" id="PS50089"/>
    </source>
</evidence>
<dbReference type="SMART" id="SM01180">
    <property type="entry name" value="DWNN"/>
    <property type="match status" value="1"/>
</dbReference>
<dbReference type="InterPro" id="IPR013083">
    <property type="entry name" value="Znf_RING/FYVE/PHD"/>
</dbReference>
<feature type="domain" description="DWNN" evidence="9">
    <location>
        <begin position="4"/>
        <end position="76"/>
    </location>
</feature>
<dbReference type="PROSITE" id="PS51282">
    <property type="entry name" value="DWNN"/>
    <property type="match status" value="1"/>
</dbReference>